<dbReference type="Pfam" id="PF00375">
    <property type="entry name" value="SDF"/>
    <property type="match status" value="1"/>
</dbReference>
<evidence type="ECO:0000256" key="3">
    <source>
        <dbReference type="ARBA" id="ARBA00022692"/>
    </source>
</evidence>
<evidence type="ECO:0000256" key="1">
    <source>
        <dbReference type="ARBA" id="ARBA00004141"/>
    </source>
</evidence>
<organism evidence="7 8">
    <name type="scientific">Eleginops maclovinus</name>
    <name type="common">Patagonian blennie</name>
    <name type="synonym">Eleginus maclovinus</name>
    <dbReference type="NCBI Taxonomy" id="56733"/>
    <lineage>
        <taxon>Eukaryota</taxon>
        <taxon>Metazoa</taxon>
        <taxon>Chordata</taxon>
        <taxon>Craniata</taxon>
        <taxon>Vertebrata</taxon>
        <taxon>Euteleostomi</taxon>
        <taxon>Actinopterygii</taxon>
        <taxon>Neopterygii</taxon>
        <taxon>Teleostei</taxon>
        <taxon>Neoteleostei</taxon>
        <taxon>Acanthomorphata</taxon>
        <taxon>Eupercaria</taxon>
        <taxon>Perciformes</taxon>
        <taxon>Notothenioidei</taxon>
        <taxon>Eleginopidae</taxon>
        <taxon>Eleginops</taxon>
    </lineage>
</organism>
<name>A0AAN7XHB7_ELEMC</name>
<dbReference type="InterPro" id="IPR036458">
    <property type="entry name" value="Na:dicarbo_symporter_sf"/>
</dbReference>
<evidence type="ECO:0000256" key="6">
    <source>
        <dbReference type="RuleBase" id="RU361216"/>
    </source>
</evidence>
<comment type="similarity">
    <text evidence="6">Belongs to the dicarboxylate/amino acid:cation symporter (DAACS) (TC 2.A.23) family.</text>
</comment>
<feature type="transmembrane region" description="Helical" evidence="6">
    <location>
        <begin position="81"/>
        <end position="103"/>
    </location>
</feature>
<evidence type="ECO:0000313" key="7">
    <source>
        <dbReference type="EMBL" id="KAK5860239.1"/>
    </source>
</evidence>
<dbReference type="GO" id="GO:0005886">
    <property type="term" value="C:plasma membrane"/>
    <property type="evidence" value="ECO:0007669"/>
    <property type="project" value="TreeGrafter"/>
</dbReference>
<evidence type="ECO:0000256" key="4">
    <source>
        <dbReference type="ARBA" id="ARBA00022989"/>
    </source>
</evidence>
<reference evidence="7 8" key="1">
    <citation type="journal article" date="2023" name="Genes (Basel)">
        <title>Chromosome-Level Genome Assembly and Circadian Gene Repertoire of the Patagonia Blennie Eleginops maclovinus-The Closest Ancestral Proxy of Antarctic Cryonotothenioids.</title>
        <authorList>
            <person name="Cheng C.C."/>
            <person name="Rivera-Colon A.G."/>
            <person name="Minhas B.F."/>
            <person name="Wilson L."/>
            <person name="Rayamajhi N."/>
            <person name="Vargas-Chacoff L."/>
            <person name="Catchen J.M."/>
        </authorList>
    </citation>
    <scope>NUCLEOTIDE SEQUENCE [LARGE SCALE GENOMIC DNA]</scope>
    <source>
        <strain evidence="7">JMC-PN-2008</strain>
    </source>
</reference>
<keyword evidence="6" id="KW-0769">Symport</keyword>
<feature type="transmembrane region" description="Helical" evidence="6">
    <location>
        <begin position="7"/>
        <end position="27"/>
    </location>
</feature>
<dbReference type="SUPFAM" id="SSF118215">
    <property type="entry name" value="Proton glutamate symport protein"/>
    <property type="match status" value="1"/>
</dbReference>
<keyword evidence="8" id="KW-1185">Reference proteome</keyword>
<dbReference type="GO" id="GO:0015175">
    <property type="term" value="F:neutral L-amino acid transmembrane transporter activity"/>
    <property type="evidence" value="ECO:0007669"/>
    <property type="project" value="TreeGrafter"/>
</dbReference>
<comment type="subcellular location">
    <subcellularLocation>
        <location evidence="1 6">Membrane</location>
        <topology evidence="1 6">Multi-pass membrane protein</topology>
    </subcellularLocation>
</comment>
<dbReference type="Proteomes" id="UP001346869">
    <property type="component" value="Unassembled WGS sequence"/>
</dbReference>
<comment type="caution">
    <text evidence="7">The sequence shown here is derived from an EMBL/GenBank/DDBJ whole genome shotgun (WGS) entry which is preliminary data.</text>
</comment>
<dbReference type="GO" id="GO:0015501">
    <property type="term" value="F:glutamate:sodium symporter activity"/>
    <property type="evidence" value="ECO:0007669"/>
    <property type="project" value="TreeGrafter"/>
</dbReference>
<sequence length="174" mass="19024">MPGTSEGANTLGLLVFCIAFGLILGRMENEAKPLRDVFDCLNKATMHLISIVIWYSPVGILFLIGGHILKLKDIRGIGLQIAMYGLTVITGLFIYGFIILPLIYLTVTRKNPFRFMIGILEALTTAFGTSSSTVTLPIAISCLEKNLNMDKRVTHFMSPIGATISMDGTALLRQ</sequence>
<proteinExistence type="inferred from homology"/>
<keyword evidence="5 6" id="KW-0472">Membrane</keyword>
<evidence type="ECO:0000313" key="8">
    <source>
        <dbReference type="Proteomes" id="UP001346869"/>
    </source>
</evidence>
<keyword evidence="3 6" id="KW-0812">Transmembrane</keyword>
<keyword evidence="2 6" id="KW-0813">Transport</keyword>
<dbReference type="Gene3D" id="1.10.3860.10">
    <property type="entry name" value="Sodium:dicarboxylate symporter"/>
    <property type="match status" value="1"/>
</dbReference>
<dbReference type="PANTHER" id="PTHR11958:SF63">
    <property type="entry name" value="AMINO ACID TRANSPORTER"/>
    <property type="match status" value="1"/>
</dbReference>
<dbReference type="InterPro" id="IPR050746">
    <property type="entry name" value="DAACS"/>
</dbReference>
<dbReference type="PRINTS" id="PR00173">
    <property type="entry name" value="EDTRNSPORT"/>
</dbReference>
<accession>A0AAN7XHB7</accession>
<dbReference type="AlphaFoldDB" id="A0AAN7XHB7"/>
<evidence type="ECO:0000256" key="5">
    <source>
        <dbReference type="ARBA" id="ARBA00023136"/>
    </source>
</evidence>
<dbReference type="GO" id="GO:0005313">
    <property type="term" value="F:L-glutamate transmembrane transporter activity"/>
    <property type="evidence" value="ECO:0007669"/>
    <property type="project" value="TreeGrafter"/>
</dbReference>
<reference evidence="7 8" key="2">
    <citation type="journal article" date="2023" name="Mol. Biol. Evol.">
        <title>Genomics of Secondarily Temperate Adaptation in the Only Non-Antarctic Icefish.</title>
        <authorList>
            <person name="Rivera-Colon A.G."/>
            <person name="Rayamajhi N."/>
            <person name="Minhas B.F."/>
            <person name="Madrigal G."/>
            <person name="Bilyk K.T."/>
            <person name="Yoon V."/>
            <person name="Hune M."/>
            <person name="Gregory S."/>
            <person name="Cheng C.H.C."/>
            <person name="Catchen J.M."/>
        </authorList>
    </citation>
    <scope>NUCLEOTIDE SEQUENCE [LARGE SCALE GENOMIC DNA]</scope>
    <source>
        <strain evidence="7">JMC-PN-2008</strain>
    </source>
</reference>
<protein>
    <recommendedName>
        <fullName evidence="6">Amino acid transporter</fullName>
    </recommendedName>
</protein>
<evidence type="ECO:0000256" key="2">
    <source>
        <dbReference type="ARBA" id="ARBA00022448"/>
    </source>
</evidence>
<keyword evidence="4 6" id="KW-1133">Transmembrane helix</keyword>
<feature type="transmembrane region" description="Helical" evidence="6">
    <location>
        <begin position="47"/>
        <end position="69"/>
    </location>
</feature>
<dbReference type="InterPro" id="IPR001991">
    <property type="entry name" value="Na-dicarboxylate_symporter"/>
</dbReference>
<dbReference type="PANTHER" id="PTHR11958">
    <property type="entry name" value="SODIUM/DICARBOXYLATE SYMPORTER-RELATED"/>
    <property type="match status" value="1"/>
</dbReference>
<dbReference type="EMBL" id="JAUZQC010000014">
    <property type="protein sequence ID" value="KAK5860239.1"/>
    <property type="molecule type" value="Genomic_DNA"/>
</dbReference>
<gene>
    <name evidence="7" type="ORF">PBY51_021730</name>
</gene>
<comment type="caution">
    <text evidence="6">Lacks conserved residue(s) required for the propagation of feature annotation.</text>
</comment>